<dbReference type="STRING" id="441959.B8MTA8"/>
<dbReference type="PANTHER" id="PTHR43157">
    <property type="entry name" value="PHOSPHATIDYLINOSITOL-GLYCAN BIOSYNTHESIS CLASS F PROTEIN-RELATED"/>
    <property type="match status" value="1"/>
</dbReference>
<keyword evidence="1" id="KW-0560">Oxidoreductase</keyword>
<dbReference type="GeneID" id="8100120"/>
<dbReference type="Pfam" id="PF00106">
    <property type="entry name" value="adh_short"/>
    <property type="match status" value="1"/>
</dbReference>
<gene>
    <name evidence="2" type="ORF">TSTA_004090</name>
</gene>
<dbReference type="GO" id="GO:0016491">
    <property type="term" value="F:oxidoreductase activity"/>
    <property type="evidence" value="ECO:0007669"/>
    <property type="project" value="UniProtKB-KW"/>
</dbReference>
<evidence type="ECO:0000313" key="3">
    <source>
        <dbReference type="Proteomes" id="UP000001745"/>
    </source>
</evidence>
<dbReference type="InParanoid" id="B8MTA8"/>
<dbReference type="Gene3D" id="3.40.50.720">
    <property type="entry name" value="NAD(P)-binding Rossmann-like Domain"/>
    <property type="match status" value="1"/>
</dbReference>
<dbReference type="InterPro" id="IPR002347">
    <property type="entry name" value="SDR_fam"/>
</dbReference>
<reference evidence="3" key="1">
    <citation type="journal article" date="2015" name="Genome Announc.">
        <title>Genome sequence of the AIDS-associated pathogen Penicillium marneffei (ATCC18224) and its near taxonomic relative Talaromyces stipitatus (ATCC10500).</title>
        <authorList>
            <person name="Nierman W.C."/>
            <person name="Fedorova-Abrams N.D."/>
            <person name="Andrianopoulos A."/>
        </authorList>
    </citation>
    <scope>NUCLEOTIDE SEQUENCE [LARGE SCALE GENOMIC DNA]</scope>
    <source>
        <strain evidence="3">ATCC 10500 / CBS 375.48 / QM 6759 / NRRL 1006</strain>
    </source>
</reference>
<accession>B8MTA8</accession>
<dbReference type="eggNOG" id="KOG1208">
    <property type="taxonomic scope" value="Eukaryota"/>
</dbReference>
<dbReference type="InterPro" id="IPR036291">
    <property type="entry name" value="NAD(P)-bd_dom_sf"/>
</dbReference>
<name>B8MTA8_TALSN</name>
<evidence type="ECO:0000313" key="2">
    <source>
        <dbReference type="EMBL" id="EED12358.1"/>
    </source>
</evidence>
<evidence type="ECO:0000256" key="1">
    <source>
        <dbReference type="ARBA" id="ARBA00023002"/>
    </source>
</evidence>
<dbReference type="HOGENOM" id="CLU_010194_44_4_1"/>
<dbReference type="VEuPathDB" id="FungiDB:TSTA_004090"/>
<dbReference type="OrthoDB" id="542013at2759"/>
<keyword evidence="3" id="KW-1185">Reference proteome</keyword>
<dbReference type="AlphaFoldDB" id="B8MTA8"/>
<dbReference type="PRINTS" id="PR00081">
    <property type="entry name" value="GDHRDH"/>
</dbReference>
<protein>
    <submittedName>
        <fullName evidence="2">Short-chain dehydrogenase/reductase family protein, putative</fullName>
    </submittedName>
</protein>
<dbReference type="EMBL" id="EQ962660">
    <property type="protein sequence ID" value="EED12358.1"/>
    <property type="molecule type" value="Genomic_DNA"/>
</dbReference>
<sequence>MAGLYRLWHNKHNPPSDFSQVSFHDKTILITGATSGLGFEACLKFLRQGVSSLIISSRDHTRGQQVKRELESLTGRVGIVEVWPLDMSSFRSVAEFASRVNDAELKGRKLDVVVLNAGIMHRDFVLSPDGWEDTLQVNTLSTTLLAALLFPKLRGYDTSGAVASESDVPHLVIVSSGTAVRVSHKDLPPPPPSSSSSSSSSYSSYFSHPLLEYLNQPSTRKKYAISKLLLEYASRSLADLAHNDDGSLNVIVNTAKPGLCASSLGRQYTTRWYERWAARLFNYLFARPAEVGGRVLVSACVQGYESHGRIWKGDGYFDETCTLLAGEEGKRLKQQAWSEIVDVLQEQASHLNITLDLERTR</sequence>
<dbReference type="RefSeq" id="XP_002488012.1">
    <property type="nucleotide sequence ID" value="XM_002487967.1"/>
</dbReference>
<dbReference type="PANTHER" id="PTHR43157:SF22">
    <property type="entry name" value="SHORT-CHAIN DEHYDROGENASE_REDUCTASE PHMF"/>
    <property type="match status" value="1"/>
</dbReference>
<dbReference type="OMA" id="VESHGKC"/>
<proteinExistence type="predicted"/>
<dbReference type="SUPFAM" id="SSF51735">
    <property type="entry name" value="NAD(P)-binding Rossmann-fold domains"/>
    <property type="match status" value="1"/>
</dbReference>
<dbReference type="Proteomes" id="UP000001745">
    <property type="component" value="Unassembled WGS sequence"/>
</dbReference>
<dbReference type="PhylomeDB" id="B8MTA8"/>
<organism evidence="2 3">
    <name type="scientific">Talaromyces stipitatus (strain ATCC 10500 / CBS 375.48 / QM 6759 / NRRL 1006)</name>
    <name type="common">Penicillium stipitatum</name>
    <dbReference type="NCBI Taxonomy" id="441959"/>
    <lineage>
        <taxon>Eukaryota</taxon>
        <taxon>Fungi</taxon>
        <taxon>Dikarya</taxon>
        <taxon>Ascomycota</taxon>
        <taxon>Pezizomycotina</taxon>
        <taxon>Eurotiomycetes</taxon>
        <taxon>Eurotiomycetidae</taxon>
        <taxon>Eurotiales</taxon>
        <taxon>Trichocomaceae</taxon>
        <taxon>Talaromyces</taxon>
        <taxon>Talaromyces sect. Talaromyces</taxon>
    </lineage>
</organism>